<dbReference type="EMBL" id="FZOC01000003">
    <property type="protein sequence ID" value="SNR87593.1"/>
    <property type="molecule type" value="Genomic_DNA"/>
</dbReference>
<reference evidence="2 3" key="1">
    <citation type="submission" date="2017-06" db="EMBL/GenBank/DDBJ databases">
        <authorList>
            <person name="Kim H.J."/>
            <person name="Triplett B.A."/>
        </authorList>
    </citation>
    <scope>NUCLEOTIDE SEQUENCE [LARGE SCALE GENOMIC DNA]</scope>
    <source>
        <strain evidence="2 3">DSM 13116</strain>
    </source>
</reference>
<dbReference type="RefSeq" id="WP_089273628.1">
    <property type="nucleotide sequence ID" value="NZ_FZOC01000003.1"/>
</dbReference>
<organism evidence="2 3">
    <name type="scientific">Humidesulfovibrio mexicanus</name>
    <dbReference type="NCBI Taxonomy" id="147047"/>
    <lineage>
        <taxon>Bacteria</taxon>
        <taxon>Pseudomonadati</taxon>
        <taxon>Thermodesulfobacteriota</taxon>
        <taxon>Desulfovibrionia</taxon>
        <taxon>Desulfovibrionales</taxon>
        <taxon>Desulfovibrionaceae</taxon>
        <taxon>Humidesulfovibrio</taxon>
    </lineage>
</organism>
<keyword evidence="3" id="KW-1185">Reference proteome</keyword>
<sequence length="262" mass="29514">MDVVILCGGLGTRLREETEFRPKPMVNIGARPILWHIMKVFASQGHRNFVLALGYKGEMIKDYFLNYEAMNNDITIELGKPEKAQLHSCHEECGWKITLASTGEKALKGARLKKVEKYVKSDSFLLTYGDGVADVDLEKLAAFHKSHGKMVTLTGVNPASRFGELKLEGDRVARFNEKPAGPGASKDGYINGGYMVMNRAIFDRLTEDDSCDLEYGPLEALAEEGQLMVYRHHGFWACMDTLRDTEYLNKLWAEGRAGWKVW</sequence>
<dbReference type="InterPro" id="IPR029044">
    <property type="entry name" value="Nucleotide-diphossugar_trans"/>
</dbReference>
<evidence type="ECO:0000313" key="3">
    <source>
        <dbReference type="Proteomes" id="UP000198324"/>
    </source>
</evidence>
<dbReference type="CDD" id="cd02524">
    <property type="entry name" value="G1P_cytidylyltransferase"/>
    <property type="match status" value="1"/>
</dbReference>
<proteinExistence type="predicted"/>
<dbReference type="GO" id="GO:0009243">
    <property type="term" value="P:O antigen biosynthetic process"/>
    <property type="evidence" value="ECO:0007669"/>
    <property type="project" value="InterPro"/>
</dbReference>
<name>A0A238ZY67_9BACT</name>
<dbReference type="OrthoDB" id="9788272at2"/>
<dbReference type="SUPFAM" id="SSF53448">
    <property type="entry name" value="Nucleotide-diphospho-sugar transferases"/>
    <property type="match status" value="1"/>
</dbReference>
<dbReference type="Gene3D" id="3.90.550.10">
    <property type="entry name" value="Spore Coat Polysaccharide Biosynthesis Protein SpsA, Chain A"/>
    <property type="match status" value="1"/>
</dbReference>
<dbReference type="InterPro" id="IPR005835">
    <property type="entry name" value="NTP_transferase_dom"/>
</dbReference>
<dbReference type="InterPro" id="IPR046981">
    <property type="entry name" value="G1P_cyt_trans"/>
</dbReference>
<dbReference type="InterPro" id="IPR013446">
    <property type="entry name" value="G1P_cyt_trans-like"/>
</dbReference>
<protein>
    <submittedName>
        <fullName evidence="2">Glucose-1-phosphate cytidylyltransferase</fullName>
    </submittedName>
</protein>
<keyword evidence="2" id="KW-0808">Transferase</keyword>
<gene>
    <name evidence="2" type="ORF">SAMN04488503_1660</name>
</gene>
<accession>A0A238ZY67</accession>
<dbReference type="Proteomes" id="UP000198324">
    <property type="component" value="Unassembled WGS sequence"/>
</dbReference>
<dbReference type="Pfam" id="PF00483">
    <property type="entry name" value="NTP_transferase"/>
    <property type="match status" value="1"/>
</dbReference>
<dbReference type="GO" id="GO:0047343">
    <property type="term" value="F:glucose-1-phosphate cytidylyltransferase activity"/>
    <property type="evidence" value="ECO:0007669"/>
    <property type="project" value="InterPro"/>
</dbReference>
<dbReference type="PANTHER" id="PTHR47183">
    <property type="entry name" value="GLUCOSE-1-PHOSPHATE CYTIDYLYLTRANSFERASE-RELATED"/>
    <property type="match status" value="1"/>
</dbReference>
<evidence type="ECO:0000313" key="2">
    <source>
        <dbReference type="EMBL" id="SNR87593.1"/>
    </source>
</evidence>
<dbReference type="AlphaFoldDB" id="A0A238ZY67"/>
<feature type="domain" description="Nucleotidyl transferase" evidence="1">
    <location>
        <begin position="4"/>
        <end position="227"/>
    </location>
</feature>
<keyword evidence="2" id="KW-0548">Nucleotidyltransferase</keyword>
<dbReference type="NCBIfam" id="TIGR02623">
    <property type="entry name" value="G1P_cyt_trans"/>
    <property type="match status" value="1"/>
</dbReference>
<evidence type="ECO:0000259" key="1">
    <source>
        <dbReference type="Pfam" id="PF00483"/>
    </source>
</evidence>
<dbReference type="PANTHER" id="PTHR47183:SF1">
    <property type="entry name" value="GLUCOSE-1-PHOSPHATE CYTIDYLYLTRANSFERASE"/>
    <property type="match status" value="1"/>
</dbReference>